<reference evidence="5" key="1">
    <citation type="thesis" date="2021" institute="BYU ScholarsArchive" country="Provo, UT, USA">
        <title>Applications of and Algorithms for Genome Assembly and Genomic Analyses with an Emphasis on Marine Teleosts.</title>
        <authorList>
            <person name="Pickett B.D."/>
        </authorList>
    </citation>
    <scope>NUCLEOTIDE SEQUENCE</scope>
    <source>
        <strain evidence="5">HI-2016</strain>
    </source>
</reference>
<dbReference type="OrthoDB" id="10253607at2759"/>
<dbReference type="PANTHER" id="PTHR22872">
    <property type="entry name" value="BTK-BINDING PROTEIN-RELATED"/>
    <property type="match status" value="1"/>
</dbReference>
<evidence type="ECO:0000313" key="5">
    <source>
        <dbReference type="EMBL" id="KAG9339478.1"/>
    </source>
</evidence>
<feature type="domain" description="RCC1-like" evidence="4">
    <location>
        <begin position="11"/>
        <end position="261"/>
    </location>
</feature>
<feature type="repeat" description="RCC1" evidence="2">
    <location>
        <begin position="65"/>
        <end position="114"/>
    </location>
</feature>
<evidence type="ECO:0000256" key="2">
    <source>
        <dbReference type="PROSITE-ProRule" id="PRU00235"/>
    </source>
</evidence>
<feature type="repeat" description="RCC1" evidence="2">
    <location>
        <begin position="115"/>
        <end position="167"/>
    </location>
</feature>
<evidence type="ECO:0000256" key="1">
    <source>
        <dbReference type="ARBA" id="ARBA00022737"/>
    </source>
</evidence>
<sequence>MTGETVDDIPEGNLYAAGGNSEGQLGLGDCEERTSFQAVDFFSGRGPIKMLSAGCNISAALTVDGTLYMWGDNSEGQIGLGDESIAVDPQEVTVGRPVSWVSCGYYHSAFVTADGDLFTFGEPEGGKLGLSHKKLANHRVPQLVVGITDPVTQVSCGSGHTVALTEEDLYTFGLGQFGQLGHGTFIFKSPVPKAVEHFRKGRVSHVACGENHTAVITGKADFLCSYIPDTGLLYTFGDGRHGKLGLGEENFTNQFKPTLCPRFLQYRDDDVTENYLEKSYMELLGVTCTSSTLNRSLSARLRRRERERSPEQFGKMFRTLPSLTYSYFDTSLPISSQTLPARRPPRDSLSPSSPRTGRLKQEKSKSEKPSVAEDTEDDKSTHVMKVNHKEKTLALSPIHKEKAGCHCVGPL</sequence>
<dbReference type="Gene3D" id="2.130.10.30">
    <property type="entry name" value="Regulator of chromosome condensation 1/beta-lactamase-inhibitor protein II"/>
    <property type="match status" value="1"/>
</dbReference>
<accession>A0A8T2NPI2</accession>
<evidence type="ECO:0000256" key="3">
    <source>
        <dbReference type="SAM" id="MobiDB-lite"/>
    </source>
</evidence>
<feature type="region of interest" description="Disordered" evidence="3">
    <location>
        <begin position="335"/>
        <end position="395"/>
    </location>
</feature>
<dbReference type="Pfam" id="PF25390">
    <property type="entry name" value="WD40_RLD"/>
    <property type="match status" value="1"/>
</dbReference>
<dbReference type="EMBL" id="JAFBMS010000053">
    <property type="protein sequence ID" value="KAG9339478.1"/>
    <property type="molecule type" value="Genomic_DNA"/>
</dbReference>
<comment type="caution">
    <text evidence="5">The sequence shown here is derived from an EMBL/GenBank/DDBJ whole genome shotgun (WGS) entry which is preliminary data.</text>
</comment>
<feature type="repeat" description="RCC1" evidence="2">
    <location>
        <begin position="12"/>
        <end position="64"/>
    </location>
</feature>
<dbReference type="PROSITE" id="PS00626">
    <property type="entry name" value="RCC1_2"/>
    <property type="match status" value="3"/>
</dbReference>
<keyword evidence="6" id="KW-1185">Reference proteome</keyword>
<dbReference type="AlphaFoldDB" id="A0A8T2NPI2"/>
<name>A0A8T2NPI2_9TELE</name>
<protein>
    <recommendedName>
        <fullName evidence="4">RCC1-like domain-containing protein</fullName>
    </recommendedName>
</protein>
<dbReference type="PRINTS" id="PR00633">
    <property type="entry name" value="RCCNDNSATION"/>
</dbReference>
<keyword evidence="1" id="KW-0677">Repeat</keyword>
<dbReference type="InterPro" id="IPR000408">
    <property type="entry name" value="Reg_chr_condens"/>
</dbReference>
<dbReference type="InterPro" id="IPR051625">
    <property type="entry name" value="Signaling_Regulatory_Domain"/>
</dbReference>
<organism evidence="5 6">
    <name type="scientific">Albula glossodonta</name>
    <name type="common">roundjaw bonefish</name>
    <dbReference type="NCBI Taxonomy" id="121402"/>
    <lineage>
        <taxon>Eukaryota</taxon>
        <taxon>Metazoa</taxon>
        <taxon>Chordata</taxon>
        <taxon>Craniata</taxon>
        <taxon>Vertebrata</taxon>
        <taxon>Euteleostomi</taxon>
        <taxon>Actinopterygii</taxon>
        <taxon>Neopterygii</taxon>
        <taxon>Teleostei</taxon>
        <taxon>Albuliformes</taxon>
        <taxon>Albulidae</taxon>
        <taxon>Albula</taxon>
    </lineage>
</organism>
<dbReference type="SUPFAM" id="SSF50985">
    <property type="entry name" value="RCC1/BLIP-II"/>
    <property type="match status" value="1"/>
</dbReference>
<dbReference type="InterPro" id="IPR058923">
    <property type="entry name" value="RCC1-like_dom"/>
</dbReference>
<dbReference type="Proteomes" id="UP000824540">
    <property type="component" value="Unassembled WGS sequence"/>
</dbReference>
<feature type="compositionally biased region" description="Basic and acidic residues" evidence="3">
    <location>
        <begin position="359"/>
        <end position="371"/>
    </location>
</feature>
<dbReference type="PROSITE" id="PS50012">
    <property type="entry name" value="RCC1_3"/>
    <property type="match status" value="4"/>
</dbReference>
<gene>
    <name evidence="5" type="ORF">JZ751_023617</name>
</gene>
<evidence type="ECO:0000259" key="4">
    <source>
        <dbReference type="Pfam" id="PF25390"/>
    </source>
</evidence>
<dbReference type="InterPro" id="IPR009091">
    <property type="entry name" value="RCC1/BLIP-II"/>
</dbReference>
<feature type="repeat" description="RCC1" evidence="2">
    <location>
        <begin position="167"/>
        <end position="219"/>
    </location>
</feature>
<evidence type="ECO:0000313" key="6">
    <source>
        <dbReference type="Proteomes" id="UP000824540"/>
    </source>
</evidence>
<proteinExistence type="predicted"/>
<dbReference type="PANTHER" id="PTHR22872:SF9">
    <property type="entry name" value="X-LINKED RETINITIS PIGMENTOSA GTPASE REGULATOR"/>
    <property type="match status" value="1"/>
</dbReference>